<keyword evidence="1" id="KW-0677">Repeat</keyword>
<evidence type="ECO:0000259" key="3">
    <source>
        <dbReference type="Pfam" id="PF10373"/>
    </source>
</evidence>
<dbReference type="GO" id="GO:0070034">
    <property type="term" value="F:telomerase RNA binding"/>
    <property type="evidence" value="ECO:0007669"/>
    <property type="project" value="TreeGrafter"/>
</dbReference>
<organism evidence="5 6">
    <name type="scientific">Perilla frutescens var. hirtella</name>
    <name type="common">Perilla citriodora</name>
    <name type="synonym">Perilla setoyensis</name>
    <dbReference type="NCBI Taxonomy" id="608512"/>
    <lineage>
        <taxon>Eukaryota</taxon>
        <taxon>Viridiplantae</taxon>
        <taxon>Streptophyta</taxon>
        <taxon>Embryophyta</taxon>
        <taxon>Tracheophyta</taxon>
        <taxon>Spermatophyta</taxon>
        <taxon>Magnoliopsida</taxon>
        <taxon>eudicotyledons</taxon>
        <taxon>Gunneridae</taxon>
        <taxon>Pentapetalae</taxon>
        <taxon>asterids</taxon>
        <taxon>lamiids</taxon>
        <taxon>Lamiales</taxon>
        <taxon>Lamiaceae</taxon>
        <taxon>Nepetoideae</taxon>
        <taxon>Elsholtzieae</taxon>
        <taxon>Perilla</taxon>
    </lineage>
</organism>
<feature type="region of interest" description="Disordered" evidence="2">
    <location>
        <begin position="280"/>
        <end position="306"/>
    </location>
</feature>
<evidence type="ECO:0000313" key="5">
    <source>
        <dbReference type="EMBL" id="KAH6828680.1"/>
    </source>
</evidence>
<dbReference type="SUPFAM" id="SSF48452">
    <property type="entry name" value="TPR-like"/>
    <property type="match status" value="1"/>
</dbReference>
<gene>
    <name evidence="5" type="ORF">C2S53_006678</name>
</gene>
<evidence type="ECO:0000256" key="2">
    <source>
        <dbReference type="SAM" id="MobiDB-lite"/>
    </source>
</evidence>
<name>A0AAD4J7J6_PERFH</name>
<dbReference type="InterPro" id="IPR019458">
    <property type="entry name" value="Est1-like_N"/>
</dbReference>
<dbReference type="PANTHER" id="PTHR15696">
    <property type="entry name" value="SMG-7 SUPPRESSOR WITH MORPHOLOGICAL EFFECT ON GENITALIA PROTEIN 7"/>
    <property type="match status" value="1"/>
</dbReference>
<evidence type="ECO:0000256" key="1">
    <source>
        <dbReference type="ARBA" id="ARBA00022737"/>
    </source>
</evidence>
<dbReference type="Proteomes" id="UP001190926">
    <property type="component" value="Unassembled WGS sequence"/>
</dbReference>
<feature type="region of interest" description="Disordered" evidence="2">
    <location>
        <begin position="845"/>
        <end position="879"/>
    </location>
</feature>
<dbReference type="InterPro" id="IPR018834">
    <property type="entry name" value="DNA/RNA-bd_Est1-type"/>
</dbReference>
<dbReference type="Gene3D" id="1.25.40.10">
    <property type="entry name" value="Tetratricopeptide repeat domain"/>
    <property type="match status" value="1"/>
</dbReference>
<dbReference type="GO" id="GO:0005697">
    <property type="term" value="C:telomerase holoenzyme complex"/>
    <property type="evidence" value="ECO:0007669"/>
    <property type="project" value="TreeGrafter"/>
</dbReference>
<evidence type="ECO:0000259" key="4">
    <source>
        <dbReference type="Pfam" id="PF10374"/>
    </source>
</evidence>
<comment type="caution">
    <text evidence="5">The sequence shown here is derived from an EMBL/GenBank/DDBJ whole genome shotgun (WGS) entry which is preliminary data.</text>
</comment>
<feature type="domain" description="Telomerase activating protein Est1-like N-terminal" evidence="4">
    <location>
        <begin position="69"/>
        <end position="194"/>
    </location>
</feature>
<keyword evidence="6" id="KW-1185">Reference proteome</keyword>
<dbReference type="GO" id="GO:0000184">
    <property type="term" value="P:nuclear-transcribed mRNA catabolic process, nonsense-mediated decay"/>
    <property type="evidence" value="ECO:0007669"/>
    <property type="project" value="TreeGrafter"/>
</dbReference>
<dbReference type="InterPro" id="IPR045153">
    <property type="entry name" value="Est1/Ebs1-like"/>
</dbReference>
<dbReference type="InterPro" id="IPR011990">
    <property type="entry name" value="TPR-like_helical_dom_sf"/>
</dbReference>
<evidence type="ECO:0000313" key="6">
    <source>
        <dbReference type="Proteomes" id="UP001190926"/>
    </source>
</evidence>
<protein>
    <recommendedName>
        <fullName evidence="7">Protein SMG7</fullName>
    </recommendedName>
</protein>
<feature type="domain" description="DNA/RNA-binding" evidence="3">
    <location>
        <begin position="207"/>
        <end position="541"/>
    </location>
</feature>
<dbReference type="GO" id="GO:0042162">
    <property type="term" value="F:telomeric DNA binding"/>
    <property type="evidence" value="ECO:0007669"/>
    <property type="project" value="TreeGrafter"/>
</dbReference>
<evidence type="ECO:0008006" key="7">
    <source>
        <dbReference type="Google" id="ProtNLM"/>
    </source>
</evidence>
<dbReference type="Pfam" id="PF10373">
    <property type="entry name" value="EST1_DNA_bind"/>
    <property type="match status" value="1"/>
</dbReference>
<proteinExistence type="predicted"/>
<dbReference type="EMBL" id="SDAM02000121">
    <property type="protein sequence ID" value="KAH6828680.1"/>
    <property type="molecule type" value="Genomic_DNA"/>
</dbReference>
<accession>A0AAD4J7J6</accession>
<dbReference type="Pfam" id="PF10374">
    <property type="entry name" value="EST1"/>
    <property type="match status" value="1"/>
</dbReference>
<dbReference type="AlphaFoldDB" id="A0AAD4J7J6"/>
<sequence length="1012" mass="112427">MTMLMDNDKENPSRERVQRLFNKNVELENKRRKAAQARIPSDPNTWQNMRENYEAILLEDHAFSEQHDIEYALWQLHYRRIEELRSLFNAALASAGSAASQNGKGTVRAGPDRLTKIRSQFKTFLSEATGFYHDLMLKIRARYGLPLGYSSEDPDNQIPMSKDGNKSSDVKKGLISCHRCLIYLGDLARYKSLYGEGDSKARDFAAASSYYLQASSLWPSSGNPHHQLAILAGYSNDEVMTIYRYFRSLAVDNPFITARDNLIIAFEKNRQNYTQLLGDGKAPAVKMPPSRAPGKGKGKGESRPSLKENKLVASAVKERALNKPELFKAFITKFVRLNGILFTRTSLEIFPEVFSMVKNDLSELLSSGPDEEFNFGSDAAECRLAIVRMIAILIFTVHNVSRENENQSYADILQRSVLLQNAFTATFEFVGCILERCNQLTDPSLSYLLPGIMIFVEWLACCQDFAVGSELEEKQVNARTFFWNECIIFLNKLLSSGYVSINEDKDETCFSNMSKYDESETANRLALPEDFELRGFHPLLPAQLILDFSRKHLFGGDGGSKERIPRVKRIVAAGKALASVVRVGPDGVYFDDRMKKFIFGIEPQASDDHLLSSHLEPSAKVNPLDISADGRMSLGAVPKTDEGVEAEDEDEVIVFKPPATEKIIDEFSSKLTFPEIFASVSGTSKIDFGNEMGSLSAAQDGLHLQSVLSASTKSSATVFNTVANGTSQYIQPVQPSVSNVFNAVANGSSQYLQPVQPSVSKWSVEYAQHSPIVNGLAQWNLMENVSSLKPDLQDKFGVPQNAAVSIPYPSFVNPGHSHNYSVNIPQAGVPSMFDSIMSSRASMDGLATKPSSVMPPGSKKNPVSRPVRHVGPPPGFGSVPSKAVDEALFNNMPKNETPIPQIDDYSWLDGYQLSSSNQGVGFSNSVNQVIPAFPSASKSNGSNGIATFPFPGKQVPMQVQSEYQKGWQDYPFSEQMMHYEEQQKEFQNGNQQHGVPQQQYQGQSLWEDRFFV</sequence>
<reference evidence="5 6" key="1">
    <citation type="journal article" date="2021" name="Nat. Commun.">
        <title>Incipient diploidization of the medicinal plant Perilla within 10,000 years.</title>
        <authorList>
            <person name="Zhang Y."/>
            <person name="Shen Q."/>
            <person name="Leng L."/>
            <person name="Zhang D."/>
            <person name="Chen S."/>
            <person name="Shi Y."/>
            <person name="Ning Z."/>
            <person name="Chen S."/>
        </authorList>
    </citation>
    <scope>NUCLEOTIDE SEQUENCE [LARGE SCALE GENOMIC DNA]</scope>
    <source>
        <strain evidence="6">cv. PC099</strain>
    </source>
</reference>
<dbReference type="FunFam" id="1.25.40.10:FF:000225">
    <property type="entry name" value="Protein SMG7"/>
    <property type="match status" value="1"/>
</dbReference>
<dbReference type="PANTHER" id="PTHR15696:SF25">
    <property type="entry name" value="OS08G0305300 PROTEIN"/>
    <property type="match status" value="1"/>
</dbReference>